<dbReference type="InterPro" id="IPR033305">
    <property type="entry name" value="Hydin-like"/>
</dbReference>
<dbReference type="Pfam" id="PF00092">
    <property type="entry name" value="VWA"/>
    <property type="match status" value="1"/>
</dbReference>
<feature type="compositionally biased region" description="Basic and acidic residues" evidence="6">
    <location>
        <begin position="958"/>
        <end position="975"/>
    </location>
</feature>
<keyword evidence="5" id="KW-0966">Cell projection</keyword>
<protein>
    <submittedName>
        <fullName evidence="9">Choice-of-anchor D domain-containing protein</fullName>
    </submittedName>
</protein>
<evidence type="ECO:0000259" key="8">
    <source>
        <dbReference type="PROSITE" id="PS50234"/>
    </source>
</evidence>
<sequence>MPCLNISTGLFINSDPSLLWKSANTTESSPNGTTIELENGGPNPGLTISHGGDNHFFQLFPSAQLHFIRFGTPANYILVLDVRNNGDRFVTLVDTTTVSGVDTEQVMFVNEPSTVGLPVVHKSPGSGSVFFSYSPSNSGTINNISIRRSDNGEVLCGAVPFSSSMQVTAEATDTQLLIKEGGSTVSACDRPAPECDVIPDTQTFDDAVLGSGVDPALITTTKTFKIKNVGSDCMELNSITDSDPFSVASTSPSLPVTLDPEEEVDVEVQFAPSSLGNYDETLAINPVPDNGDTELHCEAEAREATVSVSHAGTISFGRVLAGTSDSKELSITNNGEADIDLELPGSSSGLFQWSAHSATISPGDSKEVPITFSPATEGDFSETLNFTTNADDSPHSVNLEGAGCVPNAEIDVQVPTGPSISFGEVQQGFRTVRIITVRNNGDGPLNFDVRIQGTDANLFGLQTEGDSVTSPSDNLSLTVAPTDPCGGGTAGSGEIVFGVTFFADSSPGGFNAELVIENHNATNIATDPITHNLEAQIIEGVKTDVELVTDRSGSMAETSGARNKMQTAMDAGELFVQLARPDVEDRIGLIRFNDTPEIVPGFGIQNVTSANQDTIANAFNSSNFNPSGTTSIAGGVLTAYNNIDDNPRSPVPEELNTSVVVLTDGKDNTPYTNPADGETYTLIGEDGTEPLPTTADKQIYAIGIGDNIDNGRLGELAQGSGGEFLHVNSFTGTAYFKLEKHFTQIYMESVDLAIISDPVFEIEPHETHSIPFDVLKGDVSIMVVIYDRDGIRIPFYLKTPLGEIVELNNIPPRFQLRSGITKTARFMEVNMPEGEHHRYAGEWQAIIKHDGEACFHPGSRNRSVDVTHRNETNDGNELFEFGFKPTYKCTENENPVMYGIAIGAGSNFRMRPFIEPGVVKVGESIRLNAVVTEFGLPVLDCTVTVEAIAPDGTTTHHTLKDDGNHFDDERDDGNYGKKYNSTNQEGTYEFIFRTRGYSRDGEPVKREAVRSKYVEGRIPLIPEGDSQGSLEKCCSKMGRYLRIMAILLVILIALLVYNILG</sequence>
<feature type="domain" description="VWFA" evidence="8">
    <location>
        <begin position="544"/>
        <end position="745"/>
    </location>
</feature>
<keyword evidence="7" id="KW-1133">Transmembrane helix</keyword>
<evidence type="ECO:0000313" key="9">
    <source>
        <dbReference type="EMBL" id="NGP89508.1"/>
    </source>
</evidence>
<dbReference type="SUPFAM" id="SSF53300">
    <property type="entry name" value="vWA-like"/>
    <property type="match status" value="1"/>
</dbReference>
<feature type="region of interest" description="Disordered" evidence="6">
    <location>
        <begin position="22"/>
        <end position="48"/>
    </location>
</feature>
<dbReference type="PANTHER" id="PTHR23053">
    <property type="entry name" value="DLEC1 DELETED IN LUNG AND ESOPHAGEAL CANCER 1"/>
    <property type="match status" value="1"/>
</dbReference>
<dbReference type="RefSeq" id="WP_165270314.1">
    <property type="nucleotide sequence ID" value="NZ_JAALLS010000020.1"/>
</dbReference>
<comment type="caution">
    <text evidence="9">The sequence shown here is derived from an EMBL/GenBank/DDBJ whole genome shotgun (WGS) entry which is preliminary data.</text>
</comment>
<dbReference type="Pfam" id="PF15780">
    <property type="entry name" value="ASH"/>
    <property type="match status" value="1"/>
</dbReference>
<evidence type="ECO:0000256" key="7">
    <source>
        <dbReference type="SAM" id="Phobius"/>
    </source>
</evidence>
<dbReference type="InterPro" id="IPR053879">
    <property type="entry name" value="HYDIN_VesB_CFA65-like_Ig"/>
</dbReference>
<keyword evidence="4" id="KW-0969">Cilium</keyword>
<feature type="region of interest" description="Disordered" evidence="6">
    <location>
        <begin position="953"/>
        <end position="979"/>
    </location>
</feature>
<keyword evidence="7" id="KW-0472">Membrane</keyword>
<evidence type="ECO:0000256" key="4">
    <source>
        <dbReference type="ARBA" id="ARBA00023069"/>
    </source>
</evidence>
<evidence type="ECO:0000256" key="3">
    <source>
        <dbReference type="ARBA" id="ARBA00022490"/>
    </source>
</evidence>
<name>A0A6M1T076_9BACT</name>
<comment type="subcellular location">
    <subcellularLocation>
        <location evidence="1">Cell projection</location>
        <location evidence="1">Cilium</location>
    </subcellularLocation>
    <subcellularLocation>
        <location evidence="2">Cytoplasm</location>
    </subcellularLocation>
</comment>
<keyword evidence="3" id="KW-0963">Cytoplasm</keyword>
<gene>
    <name evidence="9" type="ORF">G3569_14210</name>
</gene>
<dbReference type="InterPro" id="IPR036465">
    <property type="entry name" value="vWFA_dom_sf"/>
</dbReference>
<keyword evidence="7" id="KW-0812">Transmembrane</keyword>
<dbReference type="InterPro" id="IPR031549">
    <property type="entry name" value="ASH"/>
</dbReference>
<feature type="transmembrane region" description="Helical" evidence="7">
    <location>
        <begin position="1040"/>
        <end position="1060"/>
    </location>
</feature>
<dbReference type="AlphaFoldDB" id="A0A6M1T076"/>
<dbReference type="SMART" id="SM00327">
    <property type="entry name" value="VWA"/>
    <property type="match status" value="1"/>
</dbReference>
<dbReference type="PROSITE" id="PS50234">
    <property type="entry name" value="VWFA"/>
    <property type="match status" value="1"/>
</dbReference>
<dbReference type="InterPro" id="IPR002035">
    <property type="entry name" value="VWF_A"/>
</dbReference>
<dbReference type="NCBIfam" id="NF012200">
    <property type="entry name" value="choice_anch_D"/>
    <property type="match status" value="3"/>
</dbReference>
<evidence type="ECO:0000313" key="10">
    <source>
        <dbReference type="Proteomes" id="UP000479132"/>
    </source>
</evidence>
<evidence type="ECO:0000256" key="6">
    <source>
        <dbReference type="SAM" id="MobiDB-lite"/>
    </source>
</evidence>
<evidence type="ECO:0000256" key="5">
    <source>
        <dbReference type="ARBA" id="ARBA00023273"/>
    </source>
</evidence>
<evidence type="ECO:0000256" key="2">
    <source>
        <dbReference type="ARBA" id="ARBA00004496"/>
    </source>
</evidence>
<proteinExistence type="predicted"/>
<accession>A0A6M1T076</accession>
<evidence type="ECO:0000256" key="1">
    <source>
        <dbReference type="ARBA" id="ARBA00004138"/>
    </source>
</evidence>
<organism evidence="9 10">
    <name type="scientific">Fodinibius halophilus</name>
    <dbReference type="NCBI Taxonomy" id="1736908"/>
    <lineage>
        <taxon>Bacteria</taxon>
        <taxon>Pseudomonadati</taxon>
        <taxon>Balneolota</taxon>
        <taxon>Balneolia</taxon>
        <taxon>Balneolales</taxon>
        <taxon>Balneolaceae</taxon>
        <taxon>Fodinibius</taxon>
    </lineage>
</organism>
<reference evidence="9 10" key="1">
    <citation type="submission" date="2020-02" db="EMBL/GenBank/DDBJ databases">
        <title>Aliifodinibius halophilus 2W32, complete genome.</title>
        <authorList>
            <person name="Li Y."/>
            <person name="Wu S."/>
        </authorList>
    </citation>
    <scope>NUCLEOTIDE SEQUENCE [LARGE SCALE GENOMIC DNA]</scope>
    <source>
        <strain evidence="9 10">2W32</strain>
    </source>
</reference>
<dbReference type="Proteomes" id="UP000479132">
    <property type="component" value="Unassembled WGS sequence"/>
</dbReference>
<dbReference type="Pfam" id="PF22544">
    <property type="entry name" value="HYDIN_VesB_CFA65-like_Ig"/>
    <property type="match status" value="1"/>
</dbReference>
<keyword evidence="10" id="KW-1185">Reference proteome</keyword>
<dbReference type="GO" id="GO:0005737">
    <property type="term" value="C:cytoplasm"/>
    <property type="evidence" value="ECO:0007669"/>
    <property type="project" value="UniProtKB-SubCell"/>
</dbReference>
<dbReference type="InterPro" id="IPR013783">
    <property type="entry name" value="Ig-like_fold"/>
</dbReference>
<dbReference type="CDD" id="cd00198">
    <property type="entry name" value="vWFA"/>
    <property type="match status" value="1"/>
</dbReference>
<dbReference type="PANTHER" id="PTHR23053:SF0">
    <property type="entry name" value="HYDROCEPHALUS-INDUCING PROTEIN HOMOLOG"/>
    <property type="match status" value="1"/>
</dbReference>
<dbReference type="Gene3D" id="3.40.50.410">
    <property type="entry name" value="von Willebrand factor, type A domain"/>
    <property type="match status" value="1"/>
</dbReference>
<dbReference type="Gene3D" id="2.60.40.10">
    <property type="entry name" value="Immunoglobulins"/>
    <property type="match status" value="3"/>
</dbReference>
<dbReference type="EMBL" id="JAALLS010000020">
    <property type="protein sequence ID" value="NGP89508.1"/>
    <property type="molecule type" value="Genomic_DNA"/>
</dbReference>
<feature type="compositionally biased region" description="Polar residues" evidence="6">
    <location>
        <begin position="22"/>
        <end position="36"/>
    </location>
</feature>